<evidence type="ECO:0000313" key="2">
    <source>
        <dbReference type="EMBL" id="RAR05199.1"/>
    </source>
</evidence>
<sequence>MRLSTLILGACTAIAAFASPIQTGGLSNGVAHVVDEDGKLYELENTGHSNVRVISKERKNGYYVRPISFHIEPAHVCNFYLESTRGVGSLIGQYAGPMDAEFGVDWVAFYECWPVGLEARSPAPTYSPCGFVTAHTGEEVDLAVDSRIDFYLHGKRFNPVGYHVLDHCVCKFGLSNGRSGTSPDLVVTGYDSSNDKVIGLMGLHDYECSFTH</sequence>
<protein>
    <submittedName>
        <fullName evidence="2">Uncharacterized protein</fullName>
    </submittedName>
</protein>
<organism evidence="2 3">
    <name type="scientific">Stemphylium lycopersici</name>
    <name type="common">Tomato gray leaf spot disease fungus</name>
    <name type="synonym">Thyrospora lycopersici</name>
    <dbReference type="NCBI Taxonomy" id="183478"/>
    <lineage>
        <taxon>Eukaryota</taxon>
        <taxon>Fungi</taxon>
        <taxon>Dikarya</taxon>
        <taxon>Ascomycota</taxon>
        <taxon>Pezizomycotina</taxon>
        <taxon>Dothideomycetes</taxon>
        <taxon>Pleosporomycetidae</taxon>
        <taxon>Pleosporales</taxon>
        <taxon>Pleosporineae</taxon>
        <taxon>Pleosporaceae</taxon>
        <taxon>Stemphylium</taxon>
    </lineage>
</organism>
<dbReference type="EMBL" id="QGDH01000138">
    <property type="protein sequence ID" value="RAR05199.1"/>
    <property type="molecule type" value="Genomic_DNA"/>
</dbReference>
<name>A0A364MWT4_STELY</name>
<dbReference type="Proteomes" id="UP000249619">
    <property type="component" value="Unassembled WGS sequence"/>
</dbReference>
<feature type="chain" id="PRO_5016685074" evidence="1">
    <location>
        <begin position="19"/>
        <end position="212"/>
    </location>
</feature>
<evidence type="ECO:0000256" key="1">
    <source>
        <dbReference type="SAM" id="SignalP"/>
    </source>
</evidence>
<dbReference type="AlphaFoldDB" id="A0A364MWT4"/>
<gene>
    <name evidence="2" type="ORF">DDE83_007517</name>
</gene>
<keyword evidence="1" id="KW-0732">Signal</keyword>
<accession>A0A364MWT4</accession>
<keyword evidence="3" id="KW-1185">Reference proteome</keyword>
<proteinExistence type="predicted"/>
<feature type="signal peptide" evidence="1">
    <location>
        <begin position="1"/>
        <end position="18"/>
    </location>
</feature>
<reference evidence="3" key="1">
    <citation type="submission" date="2018-05" db="EMBL/GenBank/DDBJ databases">
        <title>Draft genome sequence of Stemphylium lycopersici strain CIDEFI 213.</title>
        <authorList>
            <person name="Medina R."/>
            <person name="Franco M.E.E."/>
            <person name="Lucentini C.G."/>
            <person name="Saparrat M.C.N."/>
            <person name="Balatti P.A."/>
        </authorList>
    </citation>
    <scope>NUCLEOTIDE SEQUENCE [LARGE SCALE GENOMIC DNA]</scope>
    <source>
        <strain evidence="3">CIDEFI 213</strain>
    </source>
</reference>
<evidence type="ECO:0000313" key="3">
    <source>
        <dbReference type="Proteomes" id="UP000249619"/>
    </source>
</evidence>
<comment type="caution">
    <text evidence="2">The sequence shown here is derived from an EMBL/GenBank/DDBJ whole genome shotgun (WGS) entry which is preliminary data.</text>
</comment>
<dbReference type="OrthoDB" id="3692973at2759"/>